<dbReference type="AlphaFoldDB" id="A0A0C2ITH7"/>
<dbReference type="InterPro" id="IPR036397">
    <property type="entry name" value="RNaseH_sf"/>
</dbReference>
<dbReference type="InterPro" id="IPR009057">
    <property type="entry name" value="Homeodomain-like_sf"/>
</dbReference>
<dbReference type="Pfam" id="PF13358">
    <property type="entry name" value="DDE_3"/>
    <property type="match status" value="1"/>
</dbReference>
<organism evidence="2 3">
    <name type="scientific">Thelohanellus kitauei</name>
    <name type="common">Myxosporean</name>
    <dbReference type="NCBI Taxonomy" id="669202"/>
    <lineage>
        <taxon>Eukaryota</taxon>
        <taxon>Metazoa</taxon>
        <taxon>Cnidaria</taxon>
        <taxon>Myxozoa</taxon>
        <taxon>Myxosporea</taxon>
        <taxon>Bivalvulida</taxon>
        <taxon>Platysporina</taxon>
        <taxon>Myxobolidae</taxon>
        <taxon>Thelohanellus</taxon>
    </lineage>
</organism>
<proteinExistence type="predicted"/>
<gene>
    <name evidence="2" type="ORF">RF11_01079</name>
</gene>
<name>A0A0C2ITH7_THEKT</name>
<comment type="caution">
    <text evidence="2">The sequence shown here is derived from an EMBL/GenBank/DDBJ whole genome shotgun (WGS) entry which is preliminary data.</text>
</comment>
<dbReference type="Gene3D" id="3.30.420.10">
    <property type="entry name" value="Ribonuclease H-like superfamily/Ribonuclease H"/>
    <property type="match status" value="1"/>
</dbReference>
<dbReference type="InterPro" id="IPR038717">
    <property type="entry name" value="Tc1-like_DDE_dom"/>
</dbReference>
<evidence type="ECO:0000313" key="3">
    <source>
        <dbReference type="Proteomes" id="UP000031668"/>
    </source>
</evidence>
<feature type="domain" description="Tc1-like transposase DDE" evidence="1">
    <location>
        <begin position="177"/>
        <end position="301"/>
    </location>
</feature>
<dbReference type="PANTHER" id="PTHR46564:SF1">
    <property type="entry name" value="TRANSPOSASE"/>
    <property type="match status" value="1"/>
</dbReference>
<accession>A0A0C2ITH7</accession>
<dbReference type="GO" id="GO:0003676">
    <property type="term" value="F:nucleic acid binding"/>
    <property type="evidence" value="ECO:0007669"/>
    <property type="project" value="InterPro"/>
</dbReference>
<dbReference type="InterPro" id="IPR047655">
    <property type="entry name" value="Transpos_IS630-like"/>
</dbReference>
<dbReference type="OrthoDB" id="5977738at2759"/>
<evidence type="ECO:0000313" key="2">
    <source>
        <dbReference type="EMBL" id="KII68719.1"/>
    </source>
</evidence>
<dbReference type="SUPFAM" id="SSF46689">
    <property type="entry name" value="Homeodomain-like"/>
    <property type="match status" value="1"/>
</dbReference>
<evidence type="ECO:0000259" key="1">
    <source>
        <dbReference type="Pfam" id="PF13358"/>
    </source>
</evidence>
<protein>
    <recommendedName>
        <fullName evidence="1">Tc1-like transposase DDE domain-containing protein</fullName>
    </recommendedName>
</protein>
<dbReference type="NCBIfam" id="NF033545">
    <property type="entry name" value="transpos_IS630"/>
    <property type="match status" value="1"/>
</dbReference>
<keyword evidence="3" id="KW-1185">Reference proteome</keyword>
<reference evidence="2 3" key="1">
    <citation type="journal article" date="2014" name="Genome Biol. Evol.">
        <title>The genome of the myxosporean Thelohanellus kitauei shows adaptations to nutrient acquisition within its fish host.</title>
        <authorList>
            <person name="Yang Y."/>
            <person name="Xiong J."/>
            <person name="Zhou Z."/>
            <person name="Huo F."/>
            <person name="Miao W."/>
            <person name="Ran C."/>
            <person name="Liu Y."/>
            <person name="Zhang J."/>
            <person name="Feng J."/>
            <person name="Wang M."/>
            <person name="Wang M."/>
            <person name="Wang L."/>
            <person name="Yao B."/>
        </authorList>
    </citation>
    <scope>NUCLEOTIDE SEQUENCE [LARGE SCALE GENOMIC DNA]</scope>
    <source>
        <strain evidence="2">Wuqing</strain>
    </source>
</reference>
<dbReference type="EMBL" id="JWZT01002718">
    <property type="protein sequence ID" value="KII68719.1"/>
    <property type="molecule type" value="Genomic_DNA"/>
</dbReference>
<dbReference type="Proteomes" id="UP000031668">
    <property type="component" value="Unassembled WGS sequence"/>
</dbReference>
<dbReference type="PANTHER" id="PTHR46564">
    <property type="entry name" value="TRANSPOSASE"/>
    <property type="match status" value="1"/>
</dbReference>
<sequence length="345" mass="39717">MNNENSQKNTLTRTKYSKIGEEKRRLIINAIDNLGKTTKEVAQLYDVKVSTVSTIKSQFYKTGNVNIKKKGGNRRSILNDEQKNAVLTWVDEDCLLSLSEIQAKCYTDFGLKISTSTLSRILKGFHFTIKIISVHPERRNDTITISKRKQYANGFLNLMNLNQKIFFLGECRFRCSTRKKGRSQAGTKEAVTVPNIQSKNYSISAALSANSLFFYHIKEVTCNTEVFSFFIDDFLAKLKQSGISNTVLVIDKLDFRKNRRIGRKVESHGHITLFLPPYSSFLNPIKNVFNQWKCHVTSSRPENETTLVHSINESMKFITPGDCIRYYNHMESYISRCKREEEIID</sequence>